<name>A0AAT9LCJ4_9FIRM</name>
<dbReference type="AlphaFoldDB" id="A0AAT9LCJ4"/>
<dbReference type="EMBL" id="CP062796">
    <property type="protein sequence ID" value="QUL97923.1"/>
    <property type="molecule type" value="Genomic_DNA"/>
</dbReference>
<reference evidence="2" key="1">
    <citation type="submission" date="2020-10" db="EMBL/GenBank/DDBJ databases">
        <authorList>
            <person name="Kadnikov V."/>
            <person name="Beletsky A.V."/>
            <person name="Mardanov A.V."/>
            <person name="Karnachuk O.V."/>
            <person name="Ravin N.V."/>
        </authorList>
    </citation>
    <scope>NUCLEOTIDE SEQUENCE</scope>
    <source>
        <strain evidence="2">Bu02</strain>
    </source>
</reference>
<dbReference type="Pfam" id="PF08486">
    <property type="entry name" value="SpoIID"/>
    <property type="match status" value="1"/>
</dbReference>
<dbReference type="PANTHER" id="PTHR30032:SF4">
    <property type="entry name" value="AMIDASE ENHANCER"/>
    <property type="match status" value="1"/>
</dbReference>
<evidence type="ECO:0000259" key="1">
    <source>
        <dbReference type="Pfam" id="PF08486"/>
    </source>
</evidence>
<dbReference type="PANTHER" id="PTHR30032">
    <property type="entry name" value="N-ACETYLMURAMOYL-L-ALANINE AMIDASE-RELATED"/>
    <property type="match status" value="1"/>
</dbReference>
<dbReference type="InterPro" id="IPR014225">
    <property type="entry name" value="Spore_II_D_firmicutes"/>
</dbReference>
<feature type="domain" description="Sporulation stage II protein D amidase enhancer LytB N-terminal" evidence="1">
    <location>
        <begin position="57"/>
        <end position="156"/>
    </location>
</feature>
<gene>
    <name evidence="2" type="primary">spoIID</name>
    <name evidence="2" type="ORF">IMF26_07550</name>
</gene>
<organism evidence="2">
    <name type="scientific">Candidatus Fermentithermobacillus carboniphilus</name>
    <dbReference type="NCBI Taxonomy" id="3085328"/>
    <lineage>
        <taxon>Bacteria</taxon>
        <taxon>Bacillati</taxon>
        <taxon>Bacillota</taxon>
        <taxon>Candidatus Fermentithermobacillia</taxon>
        <taxon>Candidatus Fermentithermobacillales</taxon>
        <taxon>Candidatus Fermentithermobacillaceae</taxon>
        <taxon>Candidatus Fermentithermobacillus</taxon>
    </lineage>
</organism>
<dbReference type="InterPro" id="IPR051922">
    <property type="entry name" value="Bact_Sporulation_Assoc"/>
</dbReference>
<sequence>MRRIFFVGLFVLGIIAGILGTVPESSDRYQGTVPPKNSSNPILRIDVFYVPDGKVIGLDLEEYVKGVVASEMPASFHLEALKAQAILARTYAVRKMRIFGGTPSRPDADLTSDPKQDQAWNPESVLKQRWGIVGWWLNWPKIVRAVEETQGLILTYNGVPAEAVYHSTCAGRTEAAKDVWGKDIPYLQSVPCDFCQHSPYYRPQQVTLSSTEVASALGHLGLAVPASKISEGAAFSLSAVSPTGRVKELLVQGNRVRGLEFRMALNLRSTAFTWSVRGDKVIFNVRGYGHGAGMCQYGADGMARQGKTYLDILSYYYPGTSVSYIFQE</sequence>
<dbReference type="NCBIfam" id="TIGR02870">
    <property type="entry name" value="spore_II_D"/>
    <property type="match status" value="1"/>
</dbReference>
<proteinExistence type="predicted"/>
<evidence type="ECO:0000313" key="2">
    <source>
        <dbReference type="EMBL" id="QUL97923.1"/>
    </source>
</evidence>
<dbReference type="GO" id="GO:0030435">
    <property type="term" value="P:sporulation resulting in formation of a cellular spore"/>
    <property type="evidence" value="ECO:0007669"/>
    <property type="project" value="InterPro"/>
</dbReference>
<dbReference type="KEGG" id="fcz:IMF26_07550"/>
<dbReference type="InterPro" id="IPR013693">
    <property type="entry name" value="SpoIID/LytB_N"/>
</dbReference>
<dbReference type="GO" id="GO:0030288">
    <property type="term" value="C:outer membrane-bounded periplasmic space"/>
    <property type="evidence" value="ECO:0007669"/>
    <property type="project" value="TreeGrafter"/>
</dbReference>
<dbReference type="InterPro" id="IPR013486">
    <property type="entry name" value="SpoIID/LytB"/>
</dbReference>
<dbReference type="NCBIfam" id="TIGR02669">
    <property type="entry name" value="SpoIID_LytB"/>
    <property type="match status" value="1"/>
</dbReference>
<protein>
    <submittedName>
        <fullName evidence="2">Stage II sporulation protein D</fullName>
    </submittedName>
</protein>
<accession>A0AAT9LCJ4</accession>
<reference evidence="2" key="2">
    <citation type="journal article" date="2023" name="Biology">
        <title>Prokaryotic Life Associated with Coal-Fire Gas Vents Revealed by Metagenomics.</title>
        <authorList>
            <person name="Kadnikov V.V."/>
            <person name="Mardanov A.V."/>
            <person name="Beletsky A.V."/>
            <person name="Karnachuk O.V."/>
            <person name="Ravin N.V."/>
        </authorList>
    </citation>
    <scope>NUCLEOTIDE SEQUENCE</scope>
    <source>
        <strain evidence="2">Bu02</strain>
    </source>
</reference>